<evidence type="ECO:0000313" key="10">
    <source>
        <dbReference type="Proteomes" id="UP000001096"/>
    </source>
</evidence>
<keyword evidence="6 7" id="KW-0472">Membrane</keyword>
<evidence type="ECO:0000256" key="3">
    <source>
        <dbReference type="ARBA" id="ARBA00022475"/>
    </source>
</evidence>
<evidence type="ECO:0000256" key="4">
    <source>
        <dbReference type="ARBA" id="ARBA00022692"/>
    </source>
</evidence>
<keyword evidence="4 7" id="KW-0812">Transmembrane</keyword>
<dbReference type="HOGENOM" id="CLU_079292_1_4_5"/>
<keyword evidence="3" id="KW-1003">Cell membrane</keyword>
<dbReference type="Pfam" id="PF02308">
    <property type="entry name" value="MgtC"/>
    <property type="match status" value="1"/>
</dbReference>
<feature type="transmembrane region" description="Helical" evidence="7">
    <location>
        <begin position="107"/>
        <end position="124"/>
    </location>
</feature>
<dbReference type="PANTHER" id="PTHR33778:SF1">
    <property type="entry name" value="MAGNESIUM TRANSPORTER YHID-RELATED"/>
    <property type="match status" value="1"/>
</dbReference>
<dbReference type="GO" id="GO:0005886">
    <property type="term" value="C:plasma membrane"/>
    <property type="evidence" value="ECO:0007669"/>
    <property type="project" value="UniProtKB-SubCell"/>
</dbReference>
<gene>
    <name evidence="9" type="ORF">HMPREF9695_03842</name>
</gene>
<proteinExistence type="inferred from homology"/>
<sequence length="198" mass="20899">MLHRSCVFSLPKRLLISVFALLFAAVIFGLIMDAAFAAPGEAGGTTRFDLALLVRIGVAVALAFPIGWEREFRGSEAGDRTFMLVSLGAAAFTAVGVENFPATAEKVMAGVVTGVGFLGGGMILKDGGNVRGLTTAAAIWATAAVGMLAGVGELLIAGLVTAMVILILEFEFLPVFGRLDARRWRPTKIDQEKHGREF</sequence>
<dbReference type="PANTHER" id="PTHR33778">
    <property type="entry name" value="PROTEIN MGTC"/>
    <property type="match status" value="1"/>
</dbReference>
<protein>
    <recommendedName>
        <fullName evidence="7">Protein MgtC</fullName>
    </recommendedName>
</protein>
<dbReference type="EMBL" id="AGWX01000004">
    <property type="protein sequence ID" value="EKS37424.1"/>
    <property type="molecule type" value="Genomic_DNA"/>
</dbReference>
<reference evidence="9 10" key="1">
    <citation type="submission" date="2012-04" db="EMBL/GenBank/DDBJ databases">
        <title>The Genome Sequence of Afipia broomeae ATCC 49717.</title>
        <authorList>
            <consortium name="The Broad Institute Genome Sequencing Platform"/>
            <person name="Earl A."/>
            <person name="Ward D."/>
            <person name="Feldgarden M."/>
            <person name="Gevers D."/>
            <person name="Huys G."/>
            <person name="Walker B."/>
            <person name="Young S.K."/>
            <person name="Zeng Q."/>
            <person name="Gargeya S."/>
            <person name="Fitzgerald M."/>
            <person name="Haas B."/>
            <person name="Abouelleil A."/>
            <person name="Alvarado L."/>
            <person name="Arachchi H.M."/>
            <person name="Berlin A."/>
            <person name="Chapman S.B."/>
            <person name="Goldberg J."/>
            <person name="Griggs A."/>
            <person name="Gujja S."/>
            <person name="Hansen M."/>
            <person name="Howarth C."/>
            <person name="Imamovic A."/>
            <person name="Larimer J."/>
            <person name="McCowen C."/>
            <person name="Montmayeur A."/>
            <person name="Murphy C."/>
            <person name="Neiman D."/>
            <person name="Pearson M."/>
            <person name="Priest M."/>
            <person name="Roberts A."/>
            <person name="Saif S."/>
            <person name="Shea T."/>
            <person name="Sisk P."/>
            <person name="Sykes S."/>
            <person name="Wortman J."/>
            <person name="Nusbaum C."/>
            <person name="Birren B."/>
        </authorList>
    </citation>
    <scope>NUCLEOTIDE SEQUENCE [LARGE SCALE GENOMIC DNA]</scope>
    <source>
        <strain evidence="9 10">ATCC 49717</strain>
    </source>
</reference>
<feature type="transmembrane region" description="Helical" evidence="7">
    <location>
        <begin position="155"/>
        <end position="176"/>
    </location>
</feature>
<evidence type="ECO:0000256" key="1">
    <source>
        <dbReference type="ARBA" id="ARBA00004651"/>
    </source>
</evidence>
<comment type="similarity">
    <text evidence="2 7">Belongs to the MgtC/SapB family.</text>
</comment>
<dbReference type="AlphaFoldDB" id="K8P9E3"/>
<dbReference type="PRINTS" id="PR01837">
    <property type="entry name" value="MGTCSAPBPROT"/>
</dbReference>
<comment type="subcellular location">
    <subcellularLocation>
        <location evidence="7">Cell inner membrane</location>
        <topology evidence="7">Multi-pass membrane protein</topology>
    </subcellularLocation>
    <subcellularLocation>
        <location evidence="1">Cell membrane</location>
        <topology evidence="1">Multi-pass membrane protein</topology>
    </subcellularLocation>
</comment>
<dbReference type="eggNOG" id="COG1285">
    <property type="taxonomic scope" value="Bacteria"/>
</dbReference>
<comment type="caution">
    <text evidence="9">The sequence shown here is derived from an EMBL/GenBank/DDBJ whole genome shotgun (WGS) entry which is preliminary data.</text>
</comment>
<keyword evidence="10" id="KW-1185">Reference proteome</keyword>
<dbReference type="Proteomes" id="UP000001096">
    <property type="component" value="Unassembled WGS sequence"/>
</dbReference>
<feature type="transmembrane region" description="Helical" evidence="7">
    <location>
        <begin position="47"/>
        <end position="68"/>
    </location>
</feature>
<dbReference type="InterPro" id="IPR049177">
    <property type="entry name" value="MgtC_SapB_SrpB_YhiD_N"/>
</dbReference>
<feature type="transmembrane region" description="Helical" evidence="7">
    <location>
        <begin position="80"/>
        <end position="101"/>
    </location>
</feature>
<evidence type="ECO:0000313" key="9">
    <source>
        <dbReference type="EMBL" id="EKS37424.1"/>
    </source>
</evidence>
<keyword evidence="5 7" id="KW-1133">Transmembrane helix</keyword>
<evidence type="ECO:0000256" key="2">
    <source>
        <dbReference type="ARBA" id="ARBA00009298"/>
    </source>
</evidence>
<evidence type="ECO:0000256" key="5">
    <source>
        <dbReference type="ARBA" id="ARBA00022989"/>
    </source>
</evidence>
<dbReference type="PATRIC" id="fig|883078.3.peg.3976"/>
<evidence type="ECO:0000256" key="7">
    <source>
        <dbReference type="RuleBase" id="RU365041"/>
    </source>
</evidence>
<organism evidence="9 10">
    <name type="scientific">Afipia broomeae ATCC 49717</name>
    <dbReference type="NCBI Taxonomy" id="883078"/>
    <lineage>
        <taxon>Bacteria</taxon>
        <taxon>Pseudomonadati</taxon>
        <taxon>Pseudomonadota</taxon>
        <taxon>Alphaproteobacteria</taxon>
        <taxon>Hyphomicrobiales</taxon>
        <taxon>Nitrobacteraceae</taxon>
        <taxon>Afipia</taxon>
    </lineage>
</organism>
<dbReference type="InterPro" id="IPR003416">
    <property type="entry name" value="MgtC/SapB/SrpB/YhiD_fam"/>
</dbReference>
<feature type="transmembrane region" description="Helical" evidence="7">
    <location>
        <begin position="131"/>
        <end position="149"/>
    </location>
</feature>
<evidence type="ECO:0000256" key="6">
    <source>
        <dbReference type="ARBA" id="ARBA00023136"/>
    </source>
</evidence>
<keyword evidence="7" id="KW-0997">Cell inner membrane</keyword>
<name>K8P9E3_9BRAD</name>
<evidence type="ECO:0000259" key="8">
    <source>
        <dbReference type="Pfam" id="PF02308"/>
    </source>
</evidence>
<accession>K8P9E3</accession>
<feature type="domain" description="MgtC/SapB/SrpB/YhiD N-terminal" evidence="8">
    <location>
        <begin position="57"/>
        <end position="170"/>
    </location>
</feature>